<comment type="caution">
    <text evidence="2">The sequence shown here is derived from an EMBL/GenBank/DDBJ whole genome shotgun (WGS) entry which is preliminary data.</text>
</comment>
<feature type="region of interest" description="Disordered" evidence="1">
    <location>
        <begin position="1"/>
        <end position="30"/>
    </location>
</feature>
<evidence type="ECO:0000313" key="2">
    <source>
        <dbReference type="EMBL" id="GEZ74031.1"/>
    </source>
</evidence>
<feature type="compositionally biased region" description="Low complexity" evidence="1">
    <location>
        <begin position="1"/>
        <end position="14"/>
    </location>
</feature>
<feature type="non-terminal residue" evidence="2">
    <location>
        <position position="192"/>
    </location>
</feature>
<organism evidence="2">
    <name type="scientific">Tanacetum cinerariifolium</name>
    <name type="common">Dalmatian daisy</name>
    <name type="synonym">Chrysanthemum cinerariifolium</name>
    <dbReference type="NCBI Taxonomy" id="118510"/>
    <lineage>
        <taxon>Eukaryota</taxon>
        <taxon>Viridiplantae</taxon>
        <taxon>Streptophyta</taxon>
        <taxon>Embryophyta</taxon>
        <taxon>Tracheophyta</taxon>
        <taxon>Spermatophyta</taxon>
        <taxon>Magnoliopsida</taxon>
        <taxon>eudicotyledons</taxon>
        <taxon>Gunneridae</taxon>
        <taxon>Pentapetalae</taxon>
        <taxon>asterids</taxon>
        <taxon>campanulids</taxon>
        <taxon>Asterales</taxon>
        <taxon>Asteraceae</taxon>
        <taxon>Asteroideae</taxon>
        <taxon>Anthemideae</taxon>
        <taxon>Anthemidinae</taxon>
        <taxon>Tanacetum</taxon>
    </lineage>
</organism>
<dbReference type="EMBL" id="BKCJ010317233">
    <property type="protein sequence ID" value="GEZ74031.1"/>
    <property type="molecule type" value="Genomic_DNA"/>
</dbReference>
<name>A0A699IPU7_TANCI</name>
<accession>A0A699IPU7</accession>
<reference evidence="2" key="1">
    <citation type="journal article" date="2019" name="Sci. Rep.">
        <title>Draft genome of Tanacetum cinerariifolium, the natural source of mosquito coil.</title>
        <authorList>
            <person name="Yamashiro T."/>
            <person name="Shiraishi A."/>
            <person name="Satake H."/>
            <person name="Nakayama K."/>
        </authorList>
    </citation>
    <scope>NUCLEOTIDE SEQUENCE</scope>
</reference>
<evidence type="ECO:0008006" key="3">
    <source>
        <dbReference type="Google" id="ProtNLM"/>
    </source>
</evidence>
<feature type="compositionally biased region" description="Low complexity" evidence="1">
    <location>
        <begin position="84"/>
        <end position="101"/>
    </location>
</feature>
<proteinExistence type="predicted"/>
<dbReference type="AlphaFoldDB" id="A0A699IPU7"/>
<feature type="region of interest" description="Disordered" evidence="1">
    <location>
        <begin position="83"/>
        <end position="102"/>
    </location>
</feature>
<gene>
    <name evidence="2" type="ORF">Tci_546004</name>
</gene>
<sequence length="192" mass="21163">MQTRSSSKFVSESSVNPISTNLKRRNRRRSKPRVEPFFIVEIPVVTMAEMLQAPTEGYGDAIVDPRDALTIIENKSKVHYSRNKSVASKVSATSSGSSSSTDARIDKLRDTISNLFETFNKKMTTPATVKAVEKTCVICGGAYPYYDCISTDSNISSACTDTITYNQGNTGFRPQVETNYRANQINPPGFPP</sequence>
<protein>
    <recommendedName>
        <fullName evidence="3">Reverse transcriptase domain-containing protein</fullName>
    </recommendedName>
</protein>
<evidence type="ECO:0000256" key="1">
    <source>
        <dbReference type="SAM" id="MobiDB-lite"/>
    </source>
</evidence>